<organism evidence="1 2">
    <name type="scientific">Brassica rapa subsp. trilocularis</name>
    <dbReference type="NCBI Taxonomy" id="1813537"/>
    <lineage>
        <taxon>Eukaryota</taxon>
        <taxon>Viridiplantae</taxon>
        <taxon>Streptophyta</taxon>
        <taxon>Embryophyta</taxon>
        <taxon>Tracheophyta</taxon>
        <taxon>Spermatophyta</taxon>
        <taxon>Magnoliopsida</taxon>
        <taxon>eudicotyledons</taxon>
        <taxon>Gunneridae</taxon>
        <taxon>Pentapetalae</taxon>
        <taxon>rosids</taxon>
        <taxon>malvids</taxon>
        <taxon>Brassicales</taxon>
        <taxon>Brassicaceae</taxon>
        <taxon>Brassiceae</taxon>
        <taxon>Brassica</taxon>
    </lineage>
</organism>
<accession>A0ABQ7NH01</accession>
<gene>
    <name evidence="1" type="primary">A02g501820.1_BraROA</name>
    <name evidence="1" type="ORF">IGI04_005368</name>
</gene>
<sequence length="199" mass="22310">MATRGGIHVKLGVSFTMETYRAYFIFFSDLKSSKCSYVVEPRLLRFWDARNVKCGGELMWIDTVLMDVNGSHSFSGSIPFCLGETTVYVSIIYLIANLLHERSLTSERNFRLCFHLNTTLKHMLCRAQEGLSSASVKYGRIKKLESVALTESKNTNAHHLLISHTSGEDHPNDDMTGAVNLSMDSNPIVNNIGPDYQPV</sequence>
<comment type="caution">
    <text evidence="1">The sequence shown here is derived from an EMBL/GenBank/DDBJ whole genome shotgun (WGS) entry which is preliminary data.</text>
</comment>
<keyword evidence="2" id="KW-1185">Reference proteome</keyword>
<reference evidence="1 2" key="1">
    <citation type="submission" date="2021-03" db="EMBL/GenBank/DDBJ databases">
        <authorList>
            <person name="King G.J."/>
            <person name="Bancroft I."/>
            <person name="Baten A."/>
            <person name="Bloomfield J."/>
            <person name="Borpatragohain P."/>
            <person name="He Z."/>
            <person name="Irish N."/>
            <person name="Irwin J."/>
            <person name="Liu K."/>
            <person name="Mauleon R.P."/>
            <person name="Moore J."/>
            <person name="Morris R."/>
            <person name="Ostergaard L."/>
            <person name="Wang B."/>
            <person name="Wells R."/>
        </authorList>
    </citation>
    <scope>NUCLEOTIDE SEQUENCE [LARGE SCALE GENOMIC DNA]</scope>
    <source>
        <strain evidence="1">R-o-18</strain>
        <tissue evidence="1">Leaf</tissue>
    </source>
</reference>
<dbReference type="EMBL" id="JADBGQ010000002">
    <property type="protein sequence ID" value="KAG5409049.1"/>
    <property type="molecule type" value="Genomic_DNA"/>
</dbReference>
<proteinExistence type="predicted"/>
<evidence type="ECO:0000313" key="1">
    <source>
        <dbReference type="EMBL" id="KAG5409049.1"/>
    </source>
</evidence>
<protein>
    <submittedName>
        <fullName evidence="1">Uncharacterized protein</fullName>
    </submittedName>
</protein>
<dbReference type="Proteomes" id="UP000823674">
    <property type="component" value="Chromosome A02"/>
</dbReference>
<name>A0ABQ7NH01_BRACM</name>
<evidence type="ECO:0000313" key="2">
    <source>
        <dbReference type="Proteomes" id="UP000823674"/>
    </source>
</evidence>